<evidence type="ECO:0008006" key="3">
    <source>
        <dbReference type="Google" id="ProtNLM"/>
    </source>
</evidence>
<dbReference type="OMA" id="ANMSSHD"/>
<sequence length="185" mass="21113">MKFDMPVHHNGAIHFISNCASSIKGNSPYFLPYIMSYNFGDGKSRMLRVPKEANMSSHDRDMGIFKWGKVGKHSNQSICLVKLRKHVFTVWVLVNYETSLWKKVFHMKVVSKENDLIVRGFAVLNGDLLVFATEKKVYGIGLTDMMIQEICQHKCECNFLRFISYSDTLRTCGIGAETLPLSSHI</sequence>
<dbReference type="Gramene" id="C.cajan_06439.t">
    <property type="protein sequence ID" value="C.cajan_06439.t.cds1"/>
    <property type="gene ID" value="C.cajan_06439"/>
</dbReference>
<dbReference type="AlphaFoldDB" id="A0A151U3Q1"/>
<protein>
    <recommendedName>
        <fullName evidence="3">F-box associated domain-containing protein</fullName>
    </recommendedName>
</protein>
<evidence type="ECO:0000313" key="2">
    <source>
        <dbReference type="Proteomes" id="UP000075243"/>
    </source>
</evidence>
<proteinExistence type="predicted"/>
<dbReference type="EMBL" id="CM003604">
    <property type="protein sequence ID" value="KYP73959.1"/>
    <property type="molecule type" value="Genomic_DNA"/>
</dbReference>
<name>A0A151U3Q1_CAJCA</name>
<evidence type="ECO:0000313" key="1">
    <source>
        <dbReference type="EMBL" id="KYP73959.1"/>
    </source>
</evidence>
<dbReference type="Proteomes" id="UP000075243">
    <property type="component" value="Chromosome 2"/>
</dbReference>
<accession>A0A151U3Q1</accession>
<organism evidence="1 2">
    <name type="scientific">Cajanus cajan</name>
    <name type="common">Pigeon pea</name>
    <name type="synonym">Cajanus indicus</name>
    <dbReference type="NCBI Taxonomy" id="3821"/>
    <lineage>
        <taxon>Eukaryota</taxon>
        <taxon>Viridiplantae</taxon>
        <taxon>Streptophyta</taxon>
        <taxon>Embryophyta</taxon>
        <taxon>Tracheophyta</taxon>
        <taxon>Spermatophyta</taxon>
        <taxon>Magnoliopsida</taxon>
        <taxon>eudicotyledons</taxon>
        <taxon>Gunneridae</taxon>
        <taxon>Pentapetalae</taxon>
        <taxon>rosids</taxon>
        <taxon>fabids</taxon>
        <taxon>Fabales</taxon>
        <taxon>Fabaceae</taxon>
        <taxon>Papilionoideae</taxon>
        <taxon>50 kb inversion clade</taxon>
        <taxon>NPAAA clade</taxon>
        <taxon>indigoferoid/millettioid clade</taxon>
        <taxon>Phaseoleae</taxon>
        <taxon>Cajanus</taxon>
    </lineage>
</organism>
<gene>
    <name evidence="1" type="ORF">KK1_006624</name>
</gene>
<keyword evidence="2" id="KW-1185">Reference proteome</keyword>
<reference evidence="1 2" key="1">
    <citation type="journal article" date="2012" name="Nat. Biotechnol.">
        <title>Draft genome sequence of pigeonpea (Cajanus cajan), an orphan legume crop of resource-poor farmers.</title>
        <authorList>
            <person name="Varshney R.K."/>
            <person name="Chen W."/>
            <person name="Li Y."/>
            <person name="Bharti A.K."/>
            <person name="Saxena R.K."/>
            <person name="Schlueter J.A."/>
            <person name="Donoghue M.T."/>
            <person name="Azam S."/>
            <person name="Fan G."/>
            <person name="Whaley A.M."/>
            <person name="Farmer A.D."/>
            <person name="Sheridan J."/>
            <person name="Iwata A."/>
            <person name="Tuteja R."/>
            <person name="Penmetsa R.V."/>
            <person name="Wu W."/>
            <person name="Upadhyaya H.D."/>
            <person name="Yang S.P."/>
            <person name="Shah T."/>
            <person name="Saxena K.B."/>
            <person name="Michael T."/>
            <person name="McCombie W.R."/>
            <person name="Yang B."/>
            <person name="Zhang G."/>
            <person name="Yang H."/>
            <person name="Wang J."/>
            <person name="Spillane C."/>
            <person name="Cook D.R."/>
            <person name="May G.D."/>
            <person name="Xu X."/>
            <person name="Jackson S.A."/>
        </authorList>
    </citation>
    <scope>NUCLEOTIDE SEQUENCE [LARGE SCALE GENOMIC DNA]</scope>
    <source>
        <strain evidence="2">cv. Asha</strain>
    </source>
</reference>